<dbReference type="PANTHER" id="PTHR10572">
    <property type="entry name" value="3-HYDROXY-3-METHYLGLUTARYL-COENZYME A REDUCTASE"/>
    <property type="match status" value="1"/>
</dbReference>
<evidence type="ECO:0000256" key="2">
    <source>
        <dbReference type="ARBA" id="ARBA00012999"/>
    </source>
</evidence>
<sequence>MEWTTECDPKALAMMQYYMLQILNDSNRFASQIPTRHMASKTMAKFAHVLQDAKHITERMQDAPKISIENFIGYISVPVGLAGPLSIKSPDGTSTPIYAPIATTEAAIIASCSRGCKVLNESGGGQFHVLSEAMSRSPVFQFDCTQQAIDFARRVPDLWDPIVKAAESTSRHACLVKLTPYIVGSNVHVRFDYTCGDAAGQNMVTIATQRACDWLLASTQDLKLNIKGILIEGNMAPDKKPSWGTVSSPRGVEVVTWTSISDTVCRAVLKCTTESMYHVFRTTQEGGIRNGQFGSNINVANIITGIFIATGQDVAAIAEGPWGHLTPEYDHESRQLKLTLYFPSLPVGTVGGGTAYETQRETLGILGCAGPGMKFRLAGLIAVFSLALEVSTAAAAANNTFSKSHELLARGKQGNEKTSKI</sequence>
<reference evidence="5" key="1">
    <citation type="submission" date="2015-06" db="EMBL/GenBank/DDBJ databases">
        <authorList>
            <person name="Nguyen H."/>
        </authorList>
    </citation>
    <scope>NUCLEOTIDE SEQUENCE</scope>
    <source>
        <strain evidence="5">DAOM 180753</strain>
    </source>
</reference>
<evidence type="ECO:0000256" key="1">
    <source>
        <dbReference type="ARBA" id="ARBA00007661"/>
    </source>
</evidence>
<dbReference type="EMBL" id="LACB01000013">
    <property type="protein sequence ID" value="KAJ9492353.1"/>
    <property type="molecule type" value="Genomic_DNA"/>
</dbReference>
<dbReference type="InterPro" id="IPR009029">
    <property type="entry name" value="HMG_CoA_Rdtase_sub-bd_dom_sf"/>
</dbReference>
<dbReference type="GO" id="GO:0008299">
    <property type="term" value="P:isoprenoid biosynthetic process"/>
    <property type="evidence" value="ECO:0007669"/>
    <property type="project" value="InterPro"/>
</dbReference>
<dbReference type="InterPro" id="IPR023076">
    <property type="entry name" value="HMG_CoA_Rdtase_CS"/>
</dbReference>
<evidence type="ECO:0000313" key="6">
    <source>
        <dbReference type="Proteomes" id="UP001227192"/>
    </source>
</evidence>
<evidence type="ECO:0000256" key="4">
    <source>
        <dbReference type="ARBA" id="ARBA00023002"/>
    </source>
</evidence>
<comment type="similarity">
    <text evidence="1">Belongs to the HMG-CoA reductase family.</text>
</comment>
<dbReference type="SUPFAM" id="SSF55035">
    <property type="entry name" value="NAD-binding domain of HMG-CoA reductase"/>
    <property type="match status" value="1"/>
</dbReference>
<dbReference type="PRINTS" id="PR00071">
    <property type="entry name" value="HMGCOARDTASE"/>
</dbReference>
<dbReference type="AlphaFoldDB" id="A0AAI9TS13"/>
<dbReference type="Proteomes" id="UP001227192">
    <property type="component" value="Unassembled WGS sequence"/>
</dbReference>
<dbReference type="Pfam" id="PF00368">
    <property type="entry name" value="HMG-CoA_red"/>
    <property type="match status" value="1"/>
</dbReference>
<keyword evidence="4" id="KW-0560">Oxidoreductase</keyword>
<dbReference type="PROSITE" id="PS50065">
    <property type="entry name" value="HMG_COA_REDUCTASE_4"/>
    <property type="match status" value="1"/>
</dbReference>
<accession>A0AAI9TS13</accession>
<dbReference type="InterPro" id="IPR004554">
    <property type="entry name" value="HMG_CoA_Rdtase_eu_arc"/>
</dbReference>
<dbReference type="SUPFAM" id="SSF56542">
    <property type="entry name" value="Substrate-binding domain of HMG-CoA reductase"/>
    <property type="match status" value="1"/>
</dbReference>
<dbReference type="InterPro" id="IPR002202">
    <property type="entry name" value="HMG_CoA_Rdtase"/>
</dbReference>
<dbReference type="Gene3D" id="3.90.770.10">
    <property type="entry name" value="3-hydroxy-3-methylglutaryl-coenzyme A Reductase, Chain A, domain 2"/>
    <property type="match status" value="1"/>
</dbReference>
<dbReference type="InterPro" id="IPR023074">
    <property type="entry name" value="HMG_CoA_Rdtase_cat_sf"/>
</dbReference>
<evidence type="ECO:0000256" key="3">
    <source>
        <dbReference type="ARBA" id="ARBA00022857"/>
    </source>
</evidence>
<organism evidence="5 6">
    <name type="scientific">Penicillium thymicola</name>
    <dbReference type="NCBI Taxonomy" id="293382"/>
    <lineage>
        <taxon>Eukaryota</taxon>
        <taxon>Fungi</taxon>
        <taxon>Dikarya</taxon>
        <taxon>Ascomycota</taxon>
        <taxon>Pezizomycotina</taxon>
        <taxon>Eurotiomycetes</taxon>
        <taxon>Eurotiomycetidae</taxon>
        <taxon>Eurotiales</taxon>
        <taxon>Aspergillaceae</taxon>
        <taxon>Penicillium</taxon>
    </lineage>
</organism>
<name>A0AAI9TS13_PENTH</name>
<dbReference type="InterPro" id="IPR009023">
    <property type="entry name" value="HMG_CoA_Rdtase_NAD(P)-bd_sf"/>
</dbReference>
<dbReference type="PROSITE" id="PS00318">
    <property type="entry name" value="HMG_COA_REDUCTASE_2"/>
    <property type="match status" value="1"/>
</dbReference>
<keyword evidence="6" id="KW-1185">Reference proteome</keyword>
<gene>
    <name evidence="5" type="ORF">VN97_g880</name>
</gene>
<proteinExistence type="inferred from homology"/>
<dbReference type="GO" id="GO:0004420">
    <property type="term" value="F:hydroxymethylglutaryl-CoA reductase (NADPH) activity"/>
    <property type="evidence" value="ECO:0007669"/>
    <property type="project" value="UniProtKB-EC"/>
</dbReference>
<comment type="caution">
    <text evidence="5">The sequence shown here is derived from an EMBL/GenBank/DDBJ whole genome shotgun (WGS) entry which is preliminary data.</text>
</comment>
<dbReference type="Gene3D" id="3.30.70.420">
    <property type="entry name" value="Hydroxymethylglutaryl-CoA reductase, class I/II, NAD/NADP-binding domain"/>
    <property type="match status" value="1"/>
</dbReference>
<reference evidence="5" key="2">
    <citation type="journal article" date="2016" name="Fungal Biol.">
        <title>Ochratoxin A production by Penicillium thymicola.</title>
        <authorList>
            <person name="Nguyen H.D.T."/>
            <person name="McMullin D.R."/>
            <person name="Ponomareva E."/>
            <person name="Riley R."/>
            <person name="Pomraning K.R."/>
            <person name="Baker S.E."/>
            <person name="Seifert K.A."/>
        </authorList>
    </citation>
    <scope>NUCLEOTIDE SEQUENCE</scope>
    <source>
        <strain evidence="5">DAOM 180753</strain>
    </source>
</reference>
<dbReference type="EC" id="1.1.1.34" evidence="2"/>
<protein>
    <recommendedName>
        <fullName evidence="2">hydroxymethylglutaryl-CoA reductase (NADPH)</fullName>
        <ecNumber evidence="2">1.1.1.34</ecNumber>
    </recommendedName>
</protein>
<keyword evidence="3" id="KW-0521">NADP</keyword>
<dbReference type="GO" id="GO:0015936">
    <property type="term" value="P:coenzyme A metabolic process"/>
    <property type="evidence" value="ECO:0007669"/>
    <property type="project" value="InterPro"/>
</dbReference>
<dbReference type="CDD" id="cd00643">
    <property type="entry name" value="HMG-CoA_reductase_classI"/>
    <property type="match status" value="1"/>
</dbReference>
<dbReference type="PANTHER" id="PTHR10572:SF24">
    <property type="entry name" value="3-HYDROXY-3-METHYLGLUTARYL-COENZYME A REDUCTASE"/>
    <property type="match status" value="1"/>
</dbReference>
<evidence type="ECO:0000313" key="5">
    <source>
        <dbReference type="EMBL" id="KAJ9492353.1"/>
    </source>
</evidence>